<dbReference type="InterPro" id="IPR004474">
    <property type="entry name" value="LytR_CpsA_psr"/>
</dbReference>
<dbReference type="RefSeq" id="WP_014256320.1">
    <property type="nucleotide sequence ID" value="NC_016627.1"/>
</dbReference>
<reference evidence="4" key="1">
    <citation type="submission" date="2011-12" db="EMBL/GenBank/DDBJ databases">
        <title>Complete sequence of Clostridium clariflavum DSM 19732.</title>
        <authorList>
            <consortium name="US DOE Joint Genome Institute"/>
            <person name="Lucas S."/>
            <person name="Han J."/>
            <person name="Lapidus A."/>
            <person name="Cheng J.-F."/>
            <person name="Goodwin L."/>
            <person name="Pitluck S."/>
            <person name="Peters L."/>
            <person name="Teshima H."/>
            <person name="Detter J.C."/>
            <person name="Han C."/>
            <person name="Tapia R."/>
            <person name="Land M."/>
            <person name="Hauser L."/>
            <person name="Kyrpides N."/>
            <person name="Ivanova N."/>
            <person name="Pagani I."/>
            <person name="Kitzmiller T."/>
            <person name="Lynd L."/>
            <person name="Izquierdo J."/>
            <person name="Woyke T."/>
        </authorList>
    </citation>
    <scope>NUCLEOTIDE SEQUENCE [LARGE SCALE GENOMIC DNA]</scope>
    <source>
        <strain evidence="4">DSM 19732 / NBRC 101661 / EBR45</strain>
    </source>
</reference>
<dbReference type="eggNOG" id="COG1316">
    <property type="taxonomic scope" value="Bacteria"/>
</dbReference>
<proteinExistence type="inferred from homology"/>
<sequence precursor="true">MKVRKIVFWTSLIFSILLFAQGIYTLKSFNSEDIQYFSENTPIIKTEYQSKDSAIHDSVNMLVLGLDDEELRSDVIALINFNPEKKNINILSIARDTRVKTKGKYGKINALISKGGEELVISEVEKITGLKVDYYVTLNFKGFREIVDVMGGVEIDVPMDMKYDDPVQNLHIHLKKGKQILDGEKAEQFVRYRKGNRKGEGYEDGDLGRIEAQQLFFKEFIKQKFKAKYILKAGSIFSILNENMKTNVKISDIDFFVRQFKNIKINEINTFTLPGESVYKNGVWYYIYNEKKTNELIKNNFR</sequence>
<evidence type="ECO:0000259" key="2">
    <source>
        <dbReference type="Pfam" id="PF03816"/>
    </source>
</evidence>
<comment type="similarity">
    <text evidence="1">Belongs to the LytR/CpsA/Psr (LCP) family.</text>
</comment>
<evidence type="ECO:0000313" key="4">
    <source>
        <dbReference type="Proteomes" id="UP000005435"/>
    </source>
</evidence>
<dbReference type="AlphaFoldDB" id="G8LWS6"/>
<organism evidence="3 4">
    <name type="scientific">Acetivibrio clariflavus (strain DSM 19732 / NBRC 101661 / EBR45)</name>
    <name type="common">Clostridium clariflavum</name>
    <dbReference type="NCBI Taxonomy" id="720554"/>
    <lineage>
        <taxon>Bacteria</taxon>
        <taxon>Bacillati</taxon>
        <taxon>Bacillota</taxon>
        <taxon>Clostridia</taxon>
        <taxon>Eubacteriales</taxon>
        <taxon>Oscillospiraceae</taxon>
        <taxon>Acetivibrio</taxon>
    </lineage>
</organism>
<reference evidence="3 4" key="2">
    <citation type="journal article" date="2012" name="Stand. Genomic Sci.">
        <title>Complete Genome Sequence of Clostridium clariflavum DSM 19732.</title>
        <authorList>
            <person name="Izquierdo J.A."/>
            <person name="Goodwin L."/>
            <person name="Davenport K.W."/>
            <person name="Teshima H."/>
            <person name="Bruce D."/>
            <person name="Detter C."/>
            <person name="Tapia R."/>
            <person name="Han S."/>
            <person name="Land M."/>
            <person name="Hauser L."/>
            <person name="Jeffries C.D."/>
            <person name="Han J."/>
            <person name="Pitluck S."/>
            <person name="Nolan M."/>
            <person name="Chen A."/>
            <person name="Huntemann M."/>
            <person name="Mavromatis K."/>
            <person name="Mikhailova N."/>
            <person name="Liolios K."/>
            <person name="Woyke T."/>
            <person name="Lynd L.R."/>
        </authorList>
    </citation>
    <scope>NUCLEOTIDE SEQUENCE [LARGE SCALE GENOMIC DNA]</scope>
    <source>
        <strain evidence="4">DSM 19732 / NBRC 101661 / EBR45</strain>
    </source>
</reference>
<evidence type="ECO:0000313" key="3">
    <source>
        <dbReference type="EMBL" id="AEV69787.1"/>
    </source>
</evidence>
<dbReference type="Gene3D" id="3.40.630.190">
    <property type="entry name" value="LCP protein"/>
    <property type="match status" value="1"/>
</dbReference>
<dbReference type="OrthoDB" id="305468at2"/>
<gene>
    <name evidence="3" type="ordered locus">Clocl_3277</name>
</gene>
<dbReference type="PANTHER" id="PTHR33392">
    <property type="entry name" value="POLYISOPRENYL-TEICHOIC ACID--PEPTIDOGLYCAN TEICHOIC ACID TRANSFERASE TAGU"/>
    <property type="match status" value="1"/>
</dbReference>
<dbReference type="HOGENOM" id="CLU_016455_5_2_9"/>
<dbReference type="KEGG" id="ccl:Clocl_3277"/>
<accession>G8LWS6</accession>
<dbReference type="InterPro" id="IPR050922">
    <property type="entry name" value="LytR/CpsA/Psr_CW_biosynth"/>
</dbReference>
<name>G8LWS6_ACECE</name>
<dbReference type="PANTHER" id="PTHR33392:SF6">
    <property type="entry name" value="POLYISOPRENYL-TEICHOIC ACID--PEPTIDOGLYCAN TEICHOIC ACID TRANSFERASE TAGU"/>
    <property type="match status" value="1"/>
</dbReference>
<dbReference type="NCBIfam" id="TIGR00350">
    <property type="entry name" value="lytR_cpsA_psr"/>
    <property type="match status" value="1"/>
</dbReference>
<feature type="domain" description="Cell envelope-related transcriptional attenuator" evidence="2">
    <location>
        <begin position="72"/>
        <end position="223"/>
    </location>
</feature>
<dbReference type="STRING" id="720554.Clocl_3277"/>
<dbReference type="Proteomes" id="UP000005435">
    <property type="component" value="Chromosome"/>
</dbReference>
<dbReference type="EMBL" id="CP003065">
    <property type="protein sequence ID" value="AEV69787.1"/>
    <property type="molecule type" value="Genomic_DNA"/>
</dbReference>
<evidence type="ECO:0000256" key="1">
    <source>
        <dbReference type="ARBA" id="ARBA00006068"/>
    </source>
</evidence>
<keyword evidence="4" id="KW-1185">Reference proteome</keyword>
<dbReference type="Pfam" id="PF03816">
    <property type="entry name" value="LytR_cpsA_psr"/>
    <property type="match status" value="1"/>
</dbReference>
<protein>
    <submittedName>
        <fullName evidence="3">Cell envelope-related function transcriptional attenuator common domain protein</fullName>
    </submittedName>
</protein>